<keyword evidence="2" id="KW-0472">Membrane</keyword>
<dbReference type="OrthoDB" id="10423868at2759"/>
<keyword evidence="2" id="KW-0812">Transmembrane</keyword>
<dbReference type="EMBL" id="KZ987737">
    <property type="protein sequence ID" value="RKP15377.1"/>
    <property type="molecule type" value="Genomic_DNA"/>
</dbReference>
<name>A0A4P9Y894_9FUNG</name>
<gene>
    <name evidence="3" type="ORF">BJ684DRAFT_18309</name>
</gene>
<keyword evidence="4" id="KW-1185">Reference proteome</keyword>
<organism evidence="3 4">
    <name type="scientific">Piptocephalis cylindrospora</name>
    <dbReference type="NCBI Taxonomy" id="1907219"/>
    <lineage>
        <taxon>Eukaryota</taxon>
        <taxon>Fungi</taxon>
        <taxon>Fungi incertae sedis</taxon>
        <taxon>Zoopagomycota</taxon>
        <taxon>Zoopagomycotina</taxon>
        <taxon>Zoopagomycetes</taxon>
        <taxon>Zoopagales</taxon>
        <taxon>Piptocephalidaceae</taxon>
        <taxon>Piptocephalis</taxon>
    </lineage>
</organism>
<accession>A0A4P9Y894</accession>
<reference evidence="4" key="1">
    <citation type="journal article" date="2018" name="Nat. Microbiol.">
        <title>Leveraging single-cell genomics to expand the fungal tree of life.</title>
        <authorList>
            <person name="Ahrendt S.R."/>
            <person name="Quandt C.A."/>
            <person name="Ciobanu D."/>
            <person name="Clum A."/>
            <person name="Salamov A."/>
            <person name="Andreopoulos B."/>
            <person name="Cheng J.F."/>
            <person name="Woyke T."/>
            <person name="Pelin A."/>
            <person name="Henrissat B."/>
            <person name="Reynolds N.K."/>
            <person name="Benny G.L."/>
            <person name="Smith M.E."/>
            <person name="James T.Y."/>
            <person name="Grigoriev I.V."/>
        </authorList>
    </citation>
    <scope>NUCLEOTIDE SEQUENCE [LARGE SCALE GENOMIC DNA]</scope>
</reference>
<feature type="transmembrane region" description="Helical" evidence="2">
    <location>
        <begin position="6"/>
        <end position="28"/>
    </location>
</feature>
<evidence type="ECO:0000256" key="2">
    <source>
        <dbReference type="SAM" id="Phobius"/>
    </source>
</evidence>
<feature type="coiled-coil region" evidence="1">
    <location>
        <begin position="28"/>
        <end position="57"/>
    </location>
</feature>
<proteinExistence type="predicted"/>
<keyword evidence="1" id="KW-0175">Coiled coil</keyword>
<keyword evidence="2" id="KW-1133">Transmembrane helix</keyword>
<evidence type="ECO:0000313" key="3">
    <source>
        <dbReference type="EMBL" id="RKP15377.1"/>
    </source>
</evidence>
<protein>
    <submittedName>
        <fullName evidence="3">Uncharacterized protein</fullName>
    </submittedName>
</protein>
<evidence type="ECO:0000256" key="1">
    <source>
        <dbReference type="SAM" id="Coils"/>
    </source>
</evidence>
<sequence length="66" mass="7388">MSAPPSRGSILALSVGALIGAGVGFYYLEQERQRVQAKQEETRAQRLQDLKARKERLAHHLDPSEE</sequence>
<dbReference type="AlphaFoldDB" id="A0A4P9Y894"/>
<dbReference type="Proteomes" id="UP000267251">
    <property type="component" value="Unassembled WGS sequence"/>
</dbReference>
<evidence type="ECO:0000313" key="4">
    <source>
        <dbReference type="Proteomes" id="UP000267251"/>
    </source>
</evidence>